<dbReference type="PANTHER" id="PTHR40518:SF1">
    <property type="entry name" value="ACETOACETATE DECARBOXYLASE"/>
    <property type="match status" value="1"/>
</dbReference>
<reference evidence="1" key="1">
    <citation type="journal article" date="2020" name="Stud. Mycol.">
        <title>101 Dothideomycetes genomes: a test case for predicting lifestyles and emergence of pathogens.</title>
        <authorList>
            <person name="Haridas S."/>
            <person name="Albert R."/>
            <person name="Binder M."/>
            <person name="Bloem J."/>
            <person name="Labutti K."/>
            <person name="Salamov A."/>
            <person name="Andreopoulos B."/>
            <person name="Baker S."/>
            <person name="Barry K."/>
            <person name="Bills G."/>
            <person name="Bluhm B."/>
            <person name="Cannon C."/>
            <person name="Castanera R."/>
            <person name="Culley D."/>
            <person name="Daum C."/>
            <person name="Ezra D."/>
            <person name="Gonzalez J."/>
            <person name="Henrissat B."/>
            <person name="Kuo A."/>
            <person name="Liang C."/>
            <person name="Lipzen A."/>
            <person name="Lutzoni F."/>
            <person name="Magnuson J."/>
            <person name="Mondo S."/>
            <person name="Nolan M."/>
            <person name="Ohm R."/>
            <person name="Pangilinan J."/>
            <person name="Park H.-J."/>
            <person name="Ramirez L."/>
            <person name="Alfaro M."/>
            <person name="Sun H."/>
            <person name="Tritt A."/>
            <person name="Yoshinaga Y."/>
            <person name="Zwiers L.-H."/>
            <person name="Turgeon B."/>
            <person name="Goodwin S."/>
            <person name="Spatafora J."/>
            <person name="Crous P."/>
            <person name="Grigoriev I."/>
        </authorList>
    </citation>
    <scope>NUCLEOTIDE SEQUENCE</scope>
    <source>
        <strain evidence="1">CBS 107.79</strain>
    </source>
</reference>
<dbReference type="PANTHER" id="PTHR40518">
    <property type="entry name" value="ACETOACETATE DECARBOXYLASE"/>
    <property type="match status" value="1"/>
</dbReference>
<organism evidence="1 2">
    <name type="scientific">Bimuria novae-zelandiae CBS 107.79</name>
    <dbReference type="NCBI Taxonomy" id="1447943"/>
    <lineage>
        <taxon>Eukaryota</taxon>
        <taxon>Fungi</taxon>
        <taxon>Dikarya</taxon>
        <taxon>Ascomycota</taxon>
        <taxon>Pezizomycotina</taxon>
        <taxon>Dothideomycetes</taxon>
        <taxon>Pleosporomycetidae</taxon>
        <taxon>Pleosporales</taxon>
        <taxon>Massarineae</taxon>
        <taxon>Didymosphaeriaceae</taxon>
        <taxon>Bimuria</taxon>
    </lineage>
</organism>
<dbReference type="AlphaFoldDB" id="A0A6A5USV8"/>
<gene>
    <name evidence="1" type="ORF">BU23DRAFT_480788</name>
</gene>
<sequence length="302" mass="33254">MASPQHPVPFVESPWDLHAETYVLFLNLKTLPPGTYDPLEASWSDASNGTFTGGLGAIMIVRYTSTPVGPYDELALIPGSFTVPQPTSTNLNTGIKIPKSALRISRIYVSQRTTAYNGRLNWNIPKHLARFSFSSPPTPSGTPPPSFLSVKVYAPGSSEGDGVAPFFSVNLRPWKYVPAIPVNLKYLPFKMWHAQPPIPTPSGFLRAAEQEIADKREGRTVGEYEVSAKNEVAVMPGTESWRAFDADGTVKRARGCWVEVVRSETAGEEEGKYFPQELRPWSVGGWCEEAVLKIGKGVEWKL</sequence>
<proteinExistence type="predicted"/>
<evidence type="ECO:0000313" key="2">
    <source>
        <dbReference type="Proteomes" id="UP000800036"/>
    </source>
</evidence>
<name>A0A6A5USV8_9PLEO</name>
<dbReference type="Proteomes" id="UP000800036">
    <property type="component" value="Unassembled WGS sequence"/>
</dbReference>
<dbReference type="EMBL" id="ML976722">
    <property type="protein sequence ID" value="KAF1968273.1"/>
    <property type="molecule type" value="Genomic_DNA"/>
</dbReference>
<keyword evidence="2" id="KW-1185">Reference proteome</keyword>
<accession>A0A6A5USV8</accession>
<dbReference type="SUPFAM" id="SSF160104">
    <property type="entry name" value="Acetoacetate decarboxylase-like"/>
    <property type="match status" value="1"/>
</dbReference>
<protein>
    <submittedName>
        <fullName evidence="1">Uncharacterized protein</fullName>
    </submittedName>
</protein>
<dbReference type="OrthoDB" id="9970474at2759"/>
<evidence type="ECO:0000313" key="1">
    <source>
        <dbReference type="EMBL" id="KAF1968273.1"/>
    </source>
</evidence>
<dbReference type="InterPro" id="IPR023375">
    <property type="entry name" value="ADC_dom_sf"/>
</dbReference>